<sequence>MVTFVSAFLDLSEDRTALRSCETYLQHFIKIAETGINIHLFLNEICRPFATILNVENFPNVYIEYIELEDLRSFPVAQGASLPAIRHETKDTRNYLILMNAKVDFVYRAIQKDIWAASHFYWIDFGVFHVINDIKGSQDYLRAISKATLPMGLIMPGCVDIAPFDYFHYICWRFCGGVFVGDKDSLVQFYRIFFEMYDKLTKEGGLTWEVNIWAYLELVGVLHPIWKYADHNDSILRVIDL</sequence>
<dbReference type="Pfam" id="PF09612">
    <property type="entry name" value="HtrL_YibB"/>
    <property type="match status" value="1"/>
</dbReference>
<evidence type="ECO:0000313" key="1">
    <source>
        <dbReference type="EMBL" id="QHU26170.1"/>
    </source>
</evidence>
<proteinExistence type="predicted"/>
<dbReference type="InterPro" id="IPR011735">
    <property type="entry name" value="WlaTC/HtrL_glycosyltransf"/>
</dbReference>
<accession>A0A6C0L7E2</accession>
<dbReference type="EMBL" id="MN740437">
    <property type="protein sequence ID" value="QHU26170.1"/>
    <property type="molecule type" value="Genomic_DNA"/>
</dbReference>
<name>A0A6C0L7E2_9ZZZZ</name>
<dbReference type="AlphaFoldDB" id="A0A6C0L7E2"/>
<protein>
    <submittedName>
        <fullName evidence="1">Uncharacterized protein</fullName>
    </submittedName>
</protein>
<reference evidence="1" key="1">
    <citation type="journal article" date="2020" name="Nature">
        <title>Giant virus diversity and host interactions through global metagenomics.</title>
        <authorList>
            <person name="Schulz F."/>
            <person name="Roux S."/>
            <person name="Paez-Espino D."/>
            <person name="Jungbluth S."/>
            <person name="Walsh D.A."/>
            <person name="Denef V.J."/>
            <person name="McMahon K.D."/>
            <person name="Konstantinidis K.T."/>
            <person name="Eloe-Fadrosh E.A."/>
            <person name="Kyrpides N.C."/>
            <person name="Woyke T."/>
        </authorList>
    </citation>
    <scope>NUCLEOTIDE SEQUENCE</scope>
    <source>
        <strain evidence="1">GVMAG-M-3300027759-16</strain>
    </source>
</reference>
<organism evidence="1">
    <name type="scientific">viral metagenome</name>
    <dbReference type="NCBI Taxonomy" id="1070528"/>
    <lineage>
        <taxon>unclassified sequences</taxon>
        <taxon>metagenomes</taxon>
        <taxon>organismal metagenomes</taxon>
    </lineage>
</organism>